<feature type="short sequence motif" description="Nuclear localization signal" evidence="15">
    <location>
        <begin position="78"/>
        <end position="80"/>
    </location>
</feature>
<evidence type="ECO:0000256" key="6">
    <source>
        <dbReference type="ARBA" id="ARBA00022741"/>
    </source>
</evidence>
<feature type="cross-link" description="Glycyl lysine isopeptide (Lys-Gly) (interchain with G-Cter in SUMO)" evidence="15">
    <location>
        <position position="509"/>
    </location>
</feature>
<evidence type="ECO:0000256" key="15">
    <source>
        <dbReference type="HAMAP-Rule" id="MF_04000"/>
    </source>
</evidence>
<dbReference type="InterPro" id="IPR014015">
    <property type="entry name" value="Helicase_SF3_DNA-vir"/>
</dbReference>
<evidence type="ECO:0000256" key="10">
    <source>
        <dbReference type="ARBA" id="ARBA00023125"/>
    </source>
</evidence>
<feature type="modified residue" description="Phosphoserine; by host" evidence="15">
    <location>
        <position position="84"/>
    </location>
</feature>
<comment type="subunit">
    <text evidence="15">Can form hexamers. Interacts with E2 protein; this interaction increases E1 DNA binding specificity. Interacts with host DNA polymerase subunit POLA2. Interacts with host single stranded DNA-binding protein RPA1. Interacts with host TOP1; this interaction stimulates the enzymatic activity of TOP1.</text>
</comment>
<evidence type="ECO:0000256" key="8">
    <source>
        <dbReference type="ARBA" id="ARBA00022806"/>
    </source>
</evidence>
<comment type="similarity">
    <text evidence="15 16">Belongs to the papillomaviridae E1 protein family.</text>
</comment>
<keyword evidence="9 15" id="KW-0067">ATP-binding</keyword>
<evidence type="ECO:0000256" key="16">
    <source>
        <dbReference type="PIRNR" id="PIRNR003383"/>
    </source>
</evidence>
<dbReference type="Gene3D" id="1.10.10.510">
    <property type="entry name" value="Zinc finger, large T-antigen D1 domain"/>
    <property type="match status" value="1"/>
</dbReference>
<dbReference type="PROSITE" id="PS51206">
    <property type="entry name" value="SF3_HELICASE_1"/>
    <property type="match status" value="1"/>
</dbReference>
<evidence type="ECO:0000256" key="12">
    <source>
        <dbReference type="ARBA" id="ARBA00034617"/>
    </source>
</evidence>
<sequence length="599" mass="68686">MADKGTDNFDLEGNNWYIVHEAECTDSIDTLDDLCDESNDDSNISNLIDDDVVDQGNSLALYNTQINEDCDNALAHLKRKYNKSPEQAVAELSPQLQAVKITPERHSKRRLFQDSGIFEDEAENSLTQVESESQAGPSSQDGGGDINLLLLQSSNRRATMLAKFKEWYGVSYNEITRIYKSDKSCSDNWVIVIFRAAVEVLESSKIVLKQHCTYIQVKIFGFSALYLVQFKSAKSRETVQKLMCSILNIQEYQMLCDPPKLRSVPTALYFYKHAMLTESSVFGQTPDWIAKQTLVSHQAATTAETFELSRMVQWAYDNNYVDECDIAYHYAMYAEEDANAAAYLKSNNQVKHVRDCSTMVRMYKRYEMRDMSMSEWIYKCCDECSEEGDWKPISQFLKYQGVNILSFLIVLKSFLKGIPKKNCIVIHGPPDTGKSLFCYSFIKFLKGKVVSYVNRSSHFWLQPLMDCKVGFMDDATYVCWTYIDQNLRNALDGNPMCIDAKHRAPQQLKLPPMLITSNIDVKQEQSLMYLHSRIQCFNFPNKMPILDDGSPMYTFTDGTWKSFFQKLGRQLELTDPEEENNGVPSRTFRCTSRSNSDSY</sequence>
<evidence type="ECO:0000256" key="4">
    <source>
        <dbReference type="ARBA" id="ARBA00022562"/>
    </source>
</evidence>
<keyword evidence="10 15" id="KW-0238">DNA-binding</keyword>
<keyword evidence="5 15" id="KW-0235">DNA replication</keyword>
<dbReference type="Gene3D" id="3.40.1310.10">
    <property type="match status" value="1"/>
</dbReference>
<evidence type="ECO:0000256" key="17">
    <source>
        <dbReference type="SAM" id="MobiDB-lite"/>
    </source>
</evidence>
<evidence type="ECO:0000256" key="14">
    <source>
        <dbReference type="ARBA" id="ARBA00093297"/>
    </source>
</evidence>
<proteinExistence type="inferred from homology"/>
<keyword evidence="3 15" id="KW-0597">Phosphoprotein</keyword>
<dbReference type="Pfam" id="PF20450">
    <property type="entry name" value="PPV_E1_DBD"/>
    <property type="match status" value="1"/>
</dbReference>
<feature type="binding site" evidence="15">
    <location>
        <begin position="428"/>
        <end position="435"/>
    </location>
    <ligand>
        <name>ATP</name>
        <dbReference type="ChEBI" id="CHEBI:30616"/>
    </ligand>
</feature>
<dbReference type="GO" id="GO:0043138">
    <property type="term" value="F:3'-5' DNA helicase activity"/>
    <property type="evidence" value="ECO:0007669"/>
    <property type="project" value="UniProtKB-UniRule"/>
</dbReference>
<dbReference type="InterPro" id="IPR016393">
    <property type="entry name" value="Rep_E1_papillomaV"/>
</dbReference>
<evidence type="ECO:0000256" key="7">
    <source>
        <dbReference type="ARBA" id="ARBA00022801"/>
    </source>
</evidence>
<dbReference type="GO" id="GO:0042025">
    <property type="term" value="C:host cell nucleus"/>
    <property type="evidence" value="ECO:0007669"/>
    <property type="project" value="UniProtKB-SubCell"/>
</dbReference>
<feature type="short sequence motif" description="Nuclear export signal" evidence="15">
    <location>
        <begin position="92"/>
        <end position="101"/>
    </location>
</feature>
<feature type="region of interest" description="Disordered" evidence="17">
    <location>
        <begin position="124"/>
        <end position="144"/>
    </location>
</feature>
<keyword evidence="11 15" id="KW-0413">Isomerase</keyword>
<dbReference type="EC" id="5.6.2.4" evidence="15 16"/>
<dbReference type="EMBL" id="MN605989">
    <property type="protein sequence ID" value="QLM04851.1"/>
    <property type="molecule type" value="Genomic_DNA"/>
</dbReference>
<comment type="catalytic activity">
    <reaction evidence="12 15">
        <text>Couples ATP hydrolysis with the unwinding of duplex DNA by translocating in the 3'-5' direction.</text>
        <dbReference type="EC" id="5.6.2.4"/>
    </reaction>
</comment>
<keyword evidence="4 15" id="KW-1048">Host nucleus</keyword>
<organismHost>
    <name type="scientific">Homo sapiens</name>
    <name type="common">Human</name>
    <dbReference type="NCBI Taxonomy" id="9606"/>
</organismHost>
<dbReference type="Pfam" id="PF00519">
    <property type="entry name" value="PPV_E1_C"/>
    <property type="match status" value="1"/>
</dbReference>
<keyword evidence="2 15" id="KW-0244">Early protein</keyword>
<dbReference type="SUPFAM" id="SSF52540">
    <property type="entry name" value="P-loop containing nucleoside triphosphate hydrolases"/>
    <property type="match status" value="1"/>
</dbReference>
<keyword evidence="6 15" id="KW-0547">Nucleotide-binding</keyword>
<dbReference type="InterPro" id="IPR001177">
    <property type="entry name" value="PPV_DNA_helicase_E1_C"/>
</dbReference>
<organism evidence="19">
    <name type="scientific">Human papillomavirus 4</name>
    <dbReference type="NCBI Taxonomy" id="10617"/>
    <lineage>
        <taxon>Viruses</taxon>
        <taxon>Monodnaviria</taxon>
        <taxon>Shotokuvirae</taxon>
        <taxon>Cossaviricota</taxon>
        <taxon>Papovaviricetes</taxon>
        <taxon>Zurhausenvirales</taxon>
        <taxon>Papillomaviridae</taxon>
        <taxon>Firstpapillomavirinae</taxon>
        <taxon>Gammapapillomavirus</taxon>
        <taxon>Gammapapillomavirus 1</taxon>
    </lineage>
</organism>
<dbReference type="GO" id="GO:0016817">
    <property type="term" value="F:hydrolase activity, acting on acid anhydrides"/>
    <property type="evidence" value="ECO:0007669"/>
    <property type="project" value="InterPro"/>
</dbReference>
<dbReference type="InterPro" id="IPR046832">
    <property type="entry name" value="PPV_E1_DBD"/>
</dbReference>
<comment type="PTM">
    <text evidence="15">Phosphorylated.</text>
</comment>
<accession>A0A8E4IJG9</accession>
<dbReference type="InterPro" id="IPR046935">
    <property type="entry name" value="PPV_E1_DBD_sf"/>
</dbReference>
<evidence type="ECO:0000256" key="9">
    <source>
        <dbReference type="ARBA" id="ARBA00022840"/>
    </source>
</evidence>
<evidence type="ECO:0000256" key="2">
    <source>
        <dbReference type="ARBA" id="ARBA00022518"/>
    </source>
</evidence>
<feature type="compositionally biased region" description="Polar residues" evidence="17">
    <location>
        <begin position="124"/>
        <end position="140"/>
    </location>
</feature>
<evidence type="ECO:0000256" key="13">
    <source>
        <dbReference type="ARBA" id="ARBA00048988"/>
    </source>
</evidence>
<comment type="PTM">
    <text evidence="15">Sumoylated.</text>
</comment>
<dbReference type="SUPFAM" id="SSF55464">
    <property type="entry name" value="Origin of replication-binding domain, RBD-like"/>
    <property type="match status" value="1"/>
</dbReference>
<feature type="region of interest" description="Disordered" evidence="17">
    <location>
        <begin position="575"/>
        <end position="599"/>
    </location>
</feature>
<dbReference type="HAMAP" id="MF_04000">
    <property type="entry name" value="PPV_E1"/>
    <property type="match status" value="1"/>
</dbReference>
<comment type="subcellular location">
    <subcellularLocation>
        <location evidence="1 15">Host nucleus</location>
    </subcellularLocation>
</comment>
<name>A0A8E4IJG9_HPV04</name>
<keyword evidence="15" id="KW-1017">Isopeptide bond</keyword>
<evidence type="ECO:0000256" key="3">
    <source>
        <dbReference type="ARBA" id="ARBA00022553"/>
    </source>
</evidence>
<dbReference type="GO" id="GO:0006260">
    <property type="term" value="P:DNA replication"/>
    <property type="evidence" value="ECO:0007669"/>
    <property type="project" value="UniProtKB-UniRule"/>
</dbReference>
<feature type="modified residue" description="Phosphoserine; by host" evidence="15">
    <location>
        <position position="93"/>
    </location>
</feature>
<feature type="compositionally biased region" description="Polar residues" evidence="17">
    <location>
        <begin position="582"/>
        <end position="599"/>
    </location>
</feature>
<evidence type="ECO:0000256" key="5">
    <source>
        <dbReference type="ARBA" id="ARBA00022705"/>
    </source>
</evidence>
<feature type="domain" description="SF3 helicase" evidence="18">
    <location>
        <begin position="402"/>
        <end position="552"/>
    </location>
</feature>
<evidence type="ECO:0000259" key="18">
    <source>
        <dbReference type="PROSITE" id="PS51206"/>
    </source>
</evidence>
<dbReference type="Gene3D" id="3.40.50.300">
    <property type="entry name" value="P-loop containing nucleotide triphosphate hydrolases"/>
    <property type="match status" value="1"/>
</dbReference>
<dbReference type="InterPro" id="IPR014000">
    <property type="entry name" value="PPV_DNA_helicase_E1_N"/>
</dbReference>
<evidence type="ECO:0000256" key="1">
    <source>
        <dbReference type="ARBA" id="ARBA00004147"/>
    </source>
</evidence>
<reference evidence="19" key="1">
    <citation type="submission" date="2019-10" db="EMBL/GenBank/DDBJ databases">
        <title>Human CD28 is essential for T-cell immunity to skin-tropic alpha- and gamma-papillomaviruses.</title>
        <authorList>
            <person name="Beziat V."/>
        </authorList>
    </citation>
    <scope>NUCLEOTIDE SEQUENCE</scope>
    <source>
        <strain evidence="19">P2</strain>
    </source>
</reference>
<dbReference type="Pfam" id="PF00524">
    <property type="entry name" value="PPV_E1_N"/>
    <property type="match status" value="1"/>
</dbReference>
<dbReference type="GO" id="GO:0003677">
    <property type="term" value="F:DNA binding"/>
    <property type="evidence" value="ECO:0007669"/>
    <property type="project" value="UniProtKB-UniRule"/>
</dbReference>
<protein>
    <recommendedName>
        <fullName evidence="15 16">Replication protein E1</fullName>
        <ecNumber evidence="15 16">5.6.2.4</ecNumber>
    </recommendedName>
    <alternativeName>
        <fullName evidence="15">ATP-dependent helicase E1</fullName>
    </alternativeName>
    <alternativeName>
        <fullName evidence="15">DNA 3'-5' helicase E1</fullName>
    </alternativeName>
</protein>
<dbReference type="InterPro" id="IPR037102">
    <property type="entry name" value="Znf_lg_T-Ag_D1_dom_sf"/>
</dbReference>
<comment type="caution">
    <text evidence="15">Lacks conserved residue(s) required for the propagation of feature annotation.</text>
</comment>
<keyword evidence="7 15" id="KW-0378">Hydrolase</keyword>
<comment type="catalytic activity">
    <reaction evidence="13 15 16">
        <text>ATP + H2O = ADP + phosphate + H(+)</text>
        <dbReference type="Rhea" id="RHEA:13065"/>
        <dbReference type="ChEBI" id="CHEBI:15377"/>
        <dbReference type="ChEBI" id="CHEBI:15378"/>
        <dbReference type="ChEBI" id="CHEBI:30616"/>
        <dbReference type="ChEBI" id="CHEBI:43474"/>
        <dbReference type="ChEBI" id="CHEBI:456216"/>
        <dbReference type="EC" id="5.6.2.4"/>
    </reaction>
</comment>
<keyword evidence="8 15" id="KW-0347">Helicase</keyword>
<dbReference type="InterPro" id="IPR027417">
    <property type="entry name" value="P-loop_NTPase"/>
</dbReference>
<comment type="function">
    <text evidence="16">ATP-dependent DNA helicase required for initiation of viral DNA replication. It forms a complex with the viral E2 protein. The E1-E2 complex binds to the replication origin which contains binding sites for both proteins.</text>
</comment>
<gene>
    <name evidence="15 19" type="primary">E1</name>
</gene>
<comment type="function">
    <text evidence="14 15">ATP-dependent DNA 3'-5' helicase required for initiation of viral DNA replication. It forms a complex with the viral E2 protein. The E1-E2 complex binds to the replication origin which contains binding sites for both proteins. During the initial step, a dimer of E1 interacts with a dimer of protein E2 leading to a complex that binds the viral origin of replication with high specificity. Then, a second dimer of E1 displaces the E2 dimer in an ATP-dependent manner to form the E1 tetramer. Following this, two E1 monomers are added to each half of the site, which results in the formation of two E1 trimers on the viral ori. Subsequently, two hexamers will be created. The double hexamer acts as a bi-directional helicase machinery and unwinds the viral DNA and then recruits the host DNA polymerase to start replication.</text>
</comment>
<dbReference type="PIRSF" id="PIRSF003383">
    <property type="entry name" value="Rep_E1_papillomaV"/>
    <property type="match status" value="1"/>
</dbReference>
<evidence type="ECO:0000313" key="19">
    <source>
        <dbReference type="EMBL" id="QLM04851.1"/>
    </source>
</evidence>
<evidence type="ECO:0000256" key="11">
    <source>
        <dbReference type="ARBA" id="ARBA00023235"/>
    </source>
</evidence>
<keyword evidence="15" id="KW-0832">Ubl conjugation</keyword>
<dbReference type="GO" id="GO:0005524">
    <property type="term" value="F:ATP binding"/>
    <property type="evidence" value="ECO:0007669"/>
    <property type="project" value="UniProtKB-UniRule"/>
</dbReference>